<evidence type="ECO:0000313" key="3">
    <source>
        <dbReference type="Proteomes" id="UP000198582"/>
    </source>
</evidence>
<dbReference type="AlphaFoldDB" id="A0A1H8YRL1"/>
<keyword evidence="1" id="KW-0812">Transmembrane</keyword>
<keyword evidence="3" id="KW-1185">Reference proteome</keyword>
<organism evidence="2 3">
    <name type="scientific">Amycolatopsis saalfeldensis</name>
    <dbReference type="NCBI Taxonomy" id="394193"/>
    <lineage>
        <taxon>Bacteria</taxon>
        <taxon>Bacillati</taxon>
        <taxon>Actinomycetota</taxon>
        <taxon>Actinomycetes</taxon>
        <taxon>Pseudonocardiales</taxon>
        <taxon>Pseudonocardiaceae</taxon>
        <taxon>Amycolatopsis</taxon>
    </lineage>
</organism>
<reference evidence="2 3" key="1">
    <citation type="submission" date="2016-10" db="EMBL/GenBank/DDBJ databases">
        <authorList>
            <person name="de Groot N.N."/>
        </authorList>
    </citation>
    <scope>NUCLEOTIDE SEQUENCE [LARGE SCALE GENOMIC DNA]</scope>
    <source>
        <strain evidence="2 3">DSM 44993</strain>
    </source>
</reference>
<feature type="transmembrane region" description="Helical" evidence="1">
    <location>
        <begin position="95"/>
        <end position="118"/>
    </location>
</feature>
<name>A0A1H8YRL1_9PSEU</name>
<proteinExistence type="predicted"/>
<dbReference type="Proteomes" id="UP000198582">
    <property type="component" value="Unassembled WGS sequence"/>
</dbReference>
<accession>A0A1H8YRL1</accession>
<evidence type="ECO:0000313" key="2">
    <source>
        <dbReference type="EMBL" id="SEP54018.1"/>
    </source>
</evidence>
<feature type="transmembrane region" description="Helical" evidence="1">
    <location>
        <begin position="63"/>
        <end position="83"/>
    </location>
</feature>
<dbReference type="OrthoDB" id="3637581at2"/>
<gene>
    <name evidence="2" type="ORF">SAMN04489732_13520</name>
</gene>
<sequence length="173" mass="18822">MSFSVKGVSWREWLGLAAGLLALASLFLPWTTLTADAAAPDVRDAFASLPHGDVVRSAWNSDFFSWFPPFVLLLAGLAVVLFGQMTKVRTSGLPHLWLVAGLGALLLMIIGWTTLTWIFDSDQRAFLQTAGIEINAGIGRYLGMLFAVVSVVTAFLDIRAARAEARAPRTRRS</sequence>
<dbReference type="RefSeq" id="WP_091629042.1">
    <property type="nucleotide sequence ID" value="NZ_FOEF01000035.1"/>
</dbReference>
<feature type="transmembrane region" description="Helical" evidence="1">
    <location>
        <begin position="138"/>
        <end position="156"/>
    </location>
</feature>
<keyword evidence="1" id="KW-0472">Membrane</keyword>
<dbReference type="EMBL" id="FOEF01000035">
    <property type="protein sequence ID" value="SEP54018.1"/>
    <property type="molecule type" value="Genomic_DNA"/>
</dbReference>
<evidence type="ECO:0000256" key="1">
    <source>
        <dbReference type="SAM" id="Phobius"/>
    </source>
</evidence>
<dbReference type="STRING" id="394193.SAMN04489732_13520"/>
<protein>
    <submittedName>
        <fullName evidence="2">Uncharacterized protein</fullName>
    </submittedName>
</protein>
<keyword evidence="1" id="KW-1133">Transmembrane helix</keyword>